<protein>
    <recommendedName>
        <fullName evidence="1">SAP domain-containing protein</fullName>
    </recommendedName>
</protein>
<dbReference type="InParanoid" id="H6BK10"/>
<organism evidence="2 3">
    <name type="scientific">Exophiala dermatitidis (strain ATCC 34100 / CBS 525.76 / NIH/UT8656)</name>
    <name type="common">Black yeast</name>
    <name type="synonym">Wangiella dermatitidis</name>
    <dbReference type="NCBI Taxonomy" id="858893"/>
    <lineage>
        <taxon>Eukaryota</taxon>
        <taxon>Fungi</taxon>
        <taxon>Dikarya</taxon>
        <taxon>Ascomycota</taxon>
        <taxon>Pezizomycotina</taxon>
        <taxon>Eurotiomycetes</taxon>
        <taxon>Chaetothyriomycetidae</taxon>
        <taxon>Chaetothyriales</taxon>
        <taxon>Herpotrichiellaceae</taxon>
        <taxon>Exophiala</taxon>
    </lineage>
</organism>
<dbReference type="eggNOG" id="ENOG502RW6H">
    <property type="taxonomic scope" value="Eukaryota"/>
</dbReference>
<dbReference type="Gene3D" id="3.90.20.10">
    <property type="match status" value="1"/>
</dbReference>
<sequence length="198" mass="22202">MADPNIIGPQPDAGRIVHHIHGIAEEFTKLSNVPALAEGNAVAQLAAQMNAQFAQMNAQMNAQFARINDRFAQIDARFAQIDDRFAQMNTHFAQRFDQLDNKIDTLTTRVIANDHNASARVQNSFLTRSSDRLTPLMNPSTNNFIEWFPAKSGDIPNMEDQRIDSVLHALGLPTNGRREAKEQRLRQYIGLRPRPTAA</sequence>
<dbReference type="VEuPathDB" id="FungiDB:HMPREF1120_00675"/>
<evidence type="ECO:0000313" key="2">
    <source>
        <dbReference type="EMBL" id="EHY52463.1"/>
    </source>
</evidence>
<dbReference type="Proteomes" id="UP000007304">
    <property type="component" value="Unassembled WGS sequence"/>
</dbReference>
<proteinExistence type="predicted"/>
<keyword evidence="3" id="KW-1185">Reference proteome</keyword>
<dbReference type="AlphaFoldDB" id="H6BK10"/>
<dbReference type="GeneID" id="20305314"/>
<accession>H6BK10</accession>
<dbReference type="EMBL" id="JH226130">
    <property type="protein sequence ID" value="EHY52463.1"/>
    <property type="molecule type" value="Genomic_DNA"/>
</dbReference>
<evidence type="ECO:0000313" key="3">
    <source>
        <dbReference type="Proteomes" id="UP000007304"/>
    </source>
</evidence>
<reference evidence="2" key="1">
    <citation type="submission" date="2011-07" db="EMBL/GenBank/DDBJ databases">
        <title>The Genome Sequence of Exophiala (Wangiella) dermatitidis NIH/UT8656.</title>
        <authorList>
            <consortium name="The Broad Institute Genome Sequencing Platform"/>
            <person name="Cuomo C."/>
            <person name="Wang Z."/>
            <person name="Hunicke-Smith S."/>
            <person name="Szanislo P.J."/>
            <person name="Earl A."/>
            <person name="Young S.K."/>
            <person name="Zeng Q."/>
            <person name="Gargeya S."/>
            <person name="Fitzgerald M."/>
            <person name="Haas B."/>
            <person name="Abouelleil A."/>
            <person name="Alvarado L."/>
            <person name="Arachchi H.M."/>
            <person name="Berlin A."/>
            <person name="Brown A."/>
            <person name="Chapman S.B."/>
            <person name="Chen Z."/>
            <person name="Dunbar C."/>
            <person name="Freedman E."/>
            <person name="Gearin G."/>
            <person name="Gellesch M."/>
            <person name="Goldberg J."/>
            <person name="Griggs A."/>
            <person name="Gujja S."/>
            <person name="Heiman D."/>
            <person name="Howarth C."/>
            <person name="Larson L."/>
            <person name="Lui A."/>
            <person name="MacDonald P.J.P."/>
            <person name="Montmayeur A."/>
            <person name="Murphy C."/>
            <person name="Neiman D."/>
            <person name="Pearson M."/>
            <person name="Priest M."/>
            <person name="Roberts A."/>
            <person name="Saif S."/>
            <person name="Shea T."/>
            <person name="Shenoy N."/>
            <person name="Sisk P."/>
            <person name="Stolte C."/>
            <person name="Sykes S."/>
            <person name="Wortman J."/>
            <person name="Nusbaum C."/>
            <person name="Birren B."/>
        </authorList>
    </citation>
    <scope>NUCLEOTIDE SEQUENCE</scope>
    <source>
        <strain evidence="2">NIH/UT8656</strain>
    </source>
</reference>
<name>H6BK10_EXODN</name>
<gene>
    <name evidence="2" type="ORF">HMPREF1120_00675</name>
</gene>
<dbReference type="RefSeq" id="XP_009152924.1">
    <property type="nucleotide sequence ID" value="XM_009154676.1"/>
</dbReference>
<dbReference type="HOGENOM" id="CLU_097230_0_1_1"/>
<feature type="domain" description="SAP" evidence="1">
    <location>
        <begin position="155"/>
        <end position="189"/>
    </location>
</feature>
<dbReference type="OMA" id="AITRMNI"/>
<dbReference type="InterPro" id="IPR003034">
    <property type="entry name" value="SAP_dom"/>
</dbReference>
<dbReference type="STRING" id="858893.H6BK10"/>
<dbReference type="PROSITE" id="PS50800">
    <property type="entry name" value="SAP"/>
    <property type="match status" value="1"/>
</dbReference>
<evidence type="ECO:0000259" key="1">
    <source>
        <dbReference type="PROSITE" id="PS50800"/>
    </source>
</evidence>